<dbReference type="PANTHER" id="PTHR31313:SF81">
    <property type="entry name" value="TY1 ENHANCER ACTIVATOR"/>
    <property type="match status" value="1"/>
</dbReference>
<proteinExistence type="predicted"/>
<evidence type="ECO:0000256" key="5">
    <source>
        <dbReference type="ARBA" id="ARBA00023163"/>
    </source>
</evidence>
<keyword evidence="3" id="KW-0805">Transcription regulation</keyword>
<dbReference type="Proteomes" id="UP001305779">
    <property type="component" value="Unassembled WGS sequence"/>
</dbReference>
<keyword evidence="4" id="KW-0238">DNA-binding</keyword>
<dbReference type="InterPro" id="IPR007219">
    <property type="entry name" value="XnlR_reg_dom"/>
</dbReference>
<dbReference type="InterPro" id="IPR051615">
    <property type="entry name" value="Transcr_Regulatory_Elem"/>
</dbReference>
<evidence type="ECO:0000256" key="7">
    <source>
        <dbReference type="SAM" id="MobiDB-lite"/>
    </source>
</evidence>
<evidence type="ECO:0000256" key="3">
    <source>
        <dbReference type="ARBA" id="ARBA00023015"/>
    </source>
</evidence>
<evidence type="ECO:0000256" key="1">
    <source>
        <dbReference type="ARBA" id="ARBA00022723"/>
    </source>
</evidence>
<dbReference type="SMART" id="SM00906">
    <property type="entry name" value="Fungal_trans"/>
    <property type="match status" value="1"/>
</dbReference>
<keyword evidence="1" id="KW-0479">Metal-binding</keyword>
<evidence type="ECO:0000256" key="6">
    <source>
        <dbReference type="ARBA" id="ARBA00023242"/>
    </source>
</evidence>
<feature type="region of interest" description="Disordered" evidence="7">
    <location>
        <begin position="542"/>
        <end position="612"/>
    </location>
</feature>
<keyword evidence="10" id="KW-1185">Reference proteome</keyword>
<feature type="region of interest" description="Disordered" evidence="7">
    <location>
        <begin position="25"/>
        <end position="58"/>
    </location>
</feature>
<keyword evidence="2" id="KW-0862">Zinc</keyword>
<feature type="domain" description="Xylanolytic transcriptional activator regulatory" evidence="8">
    <location>
        <begin position="259"/>
        <end position="337"/>
    </location>
</feature>
<dbReference type="CDD" id="cd12148">
    <property type="entry name" value="fungal_TF_MHR"/>
    <property type="match status" value="1"/>
</dbReference>
<feature type="compositionally biased region" description="Low complexity" evidence="7">
    <location>
        <begin position="560"/>
        <end position="575"/>
    </location>
</feature>
<evidence type="ECO:0000313" key="9">
    <source>
        <dbReference type="EMBL" id="KAK4508746.1"/>
    </source>
</evidence>
<dbReference type="Pfam" id="PF04082">
    <property type="entry name" value="Fungal_trans"/>
    <property type="match status" value="1"/>
</dbReference>
<keyword evidence="5" id="KW-0804">Transcription</keyword>
<dbReference type="EMBL" id="JAXOVC010000001">
    <property type="protein sequence ID" value="KAK4508746.1"/>
    <property type="molecule type" value="Genomic_DNA"/>
</dbReference>
<evidence type="ECO:0000259" key="8">
    <source>
        <dbReference type="SMART" id="SM00906"/>
    </source>
</evidence>
<accession>A0ABR0F6F2</accession>
<organism evidence="9 10">
    <name type="scientific">Zasmidium cellare</name>
    <name type="common">Wine cellar mold</name>
    <name type="synonym">Racodium cellare</name>
    <dbReference type="NCBI Taxonomy" id="395010"/>
    <lineage>
        <taxon>Eukaryota</taxon>
        <taxon>Fungi</taxon>
        <taxon>Dikarya</taxon>
        <taxon>Ascomycota</taxon>
        <taxon>Pezizomycotina</taxon>
        <taxon>Dothideomycetes</taxon>
        <taxon>Dothideomycetidae</taxon>
        <taxon>Mycosphaerellales</taxon>
        <taxon>Mycosphaerellaceae</taxon>
        <taxon>Zasmidium</taxon>
    </lineage>
</organism>
<evidence type="ECO:0000313" key="10">
    <source>
        <dbReference type="Proteomes" id="UP001305779"/>
    </source>
</evidence>
<protein>
    <recommendedName>
        <fullName evidence="8">Xylanolytic transcriptional activator regulatory domain-containing protein</fullName>
    </recommendedName>
</protein>
<gene>
    <name evidence="9" type="ORF">PRZ48_002485</name>
</gene>
<feature type="compositionally biased region" description="Polar residues" evidence="7">
    <location>
        <begin position="576"/>
        <end position="586"/>
    </location>
</feature>
<evidence type="ECO:0000256" key="4">
    <source>
        <dbReference type="ARBA" id="ARBA00023125"/>
    </source>
</evidence>
<keyword evidence="6" id="KW-0539">Nucleus</keyword>
<reference evidence="9 10" key="1">
    <citation type="journal article" date="2023" name="G3 (Bethesda)">
        <title>A chromosome-level genome assembly of Zasmidium syzygii isolated from banana leaves.</title>
        <authorList>
            <person name="van Westerhoven A.C."/>
            <person name="Mehrabi R."/>
            <person name="Talebi R."/>
            <person name="Steentjes M.B.F."/>
            <person name="Corcolon B."/>
            <person name="Chong P.A."/>
            <person name="Kema G.H.J."/>
            <person name="Seidl M.F."/>
        </authorList>
    </citation>
    <scope>NUCLEOTIDE SEQUENCE [LARGE SCALE GENOMIC DNA]</scope>
    <source>
        <strain evidence="9 10">P124</strain>
    </source>
</reference>
<comment type="caution">
    <text evidence="9">The sequence shown here is derived from an EMBL/GenBank/DDBJ whole genome shotgun (WGS) entry which is preliminary data.</text>
</comment>
<name>A0ABR0F6F2_ZASCE</name>
<feature type="compositionally biased region" description="Low complexity" evidence="7">
    <location>
        <begin position="31"/>
        <end position="54"/>
    </location>
</feature>
<evidence type="ECO:0000256" key="2">
    <source>
        <dbReference type="ARBA" id="ARBA00022833"/>
    </source>
</evidence>
<dbReference type="PANTHER" id="PTHR31313">
    <property type="entry name" value="TY1 ENHANCER ACTIVATOR"/>
    <property type="match status" value="1"/>
</dbReference>
<sequence length="661" mass="74759">MAKNQLAGAAARATNIATMLNGPQSLAELAQTKQSTSPSSPSVTQSQTAQSPTSRIPRTEFVSEAITEQDDISPHVGHDEHGHLTYHGPTSRFSDGGLTGWHMDPSPPKLHQNMQKEHAAALENNYVMLNEVWEPLVESKTAEDLGAEPALVHKLLNWFWIWQHPLHNYLYRPCFIMDMALGGPYYSKFLLHCILALSARHLDAESPENEFAQKGESFLSTAKELLMHELGATKPRIPTIQGLLVLSGRQCAVGKTSEGWLYLGMAIRMMTDLGLHLNFQELMHLEKLTPVELEVRKRLYCSAYIWDKSMSLSLGRPPALSKLPSSALEFLDHADDHYLWLPLDYPDYPSTDNYQTTCFQFFCRLGSIIELIMLPFPSRPSTVALKERQTRIENKLRLWLDDLPTGLKMAADCEVCPPPHILSLNLLYHSLHIILWRPYLDRPDVASHAMEVCIRSAQTVHDMFIVYGRTFHWRKMSYLVSYCVYTAATVQVHEMRSTEMRRRQDATKRLAVLLQILESELRQTPGIRRSIDIIKRQLRSWTPHRASNQSIGNDKIPGPSEETTTSDESQTSASTVDQMPQGSSHTEAPITNGELSEAYPPQPPVEPNNPWAVQYDQMSDVPGNDFGFGFVDTSAGFYLPWSMDDPSNFNFFDTQNFEANF</sequence>